<dbReference type="PANTHER" id="PTHR31025">
    <property type="entry name" value="SI:CH211-196P9.1-RELATED"/>
    <property type="match status" value="1"/>
</dbReference>
<comment type="caution">
    <text evidence="2">The sequence shown here is derived from an EMBL/GenBank/DDBJ whole genome shotgun (WGS) entry which is preliminary data.</text>
</comment>
<name>A0ABQ8L6N8_LABRO</name>
<evidence type="ECO:0000313" key="2">
    <source>
        <dbReference type="EMBL" id="KAI2646095.1"/>
    </source>
</evidence>
<keyword evidence="3" id="KW-1185">Reference proteome</keyword>
<protein>
    <submittedName>
        <fullName evidence="2">Glutamyl-tRNA(Gln) amidotransferase subunit D</fullName>
    </submittedName>
</protein>
<dbReference type="EMBL" id="JACTAM010001951">
    <property type="protein sequence ID" value="KAI2646095.1"/>
    <property type="molecule type" value="Genomic_DNA"/>
</dbReference>
<evidence type="ECO:0000313" key="3">
    <source>
        <dbReference type="Proteomes" id="UP000830375"/>
    </source>
</evidence>
<dbReference type="Proteomes" id="UP000830375">
    <property type="component" value="Unassembled WGS sequence"/>
</dbReference>
<gene>
    <name evidence="2" type="ORF">H4Q32_026693</name>
</gene>
<proteinExistence type="predicted"/>
<organism evidence="2 3">
    <name type="scientific">Labeo rohita</name>
    <name type="common">Indian major carp</name>
    <name type="synonym">Cyprinus rohita</name>
    <dbReference type="NCBI Taxonomy" id="84645"/>
    <lineage>
        <taxon>Eukaryota</taxon>
        <taxon>Metazoa</taxon>
        <taxon>Chordata</taxon>
        <taxon>Craniata</taxon>
        <taxon>Vertebrata</taxon>
        <taxon>Euteleostomi</taxon>
        <taxon>Actinopterygii</taxon>
        <taxon>Neopterygii</taxon>
        <taxon>Teleostei</taxon>
        <taxon>Ostariophysi</taxon>
        <taxon>Cypriniformes</taxon>
        <taxon>Cyprinidae</taxon>
        <taxon>Labeoninae</taxon>
        <taxon>Labeonini</taxon>
        <taxon>Labeo</taxon>
    </lineage>
</organism>
<sequence length="325" mass="37714">MRWLCKKCSFQSNRRLQLLKHLRLKHGNAGRICLKEPGSFNGQYGWQQRIKYKMGNYRAKLRGSQLSCPELEVNRKRKTNENPTPKGLKRPRKAEVNYLPPFPFGETGESLEKERLDLLNEIRKKNNKNIIGEKMEKTFSYRRTEVVKDCPAVKDFMERWPALFCESEIKNEFRRITTISLERTFLEKLDFYTPKLLALFEMKGGVAGIRIRHLLDSLSQDVSRDMIKDTFSSHVMKIIVLSRSVKEEDASISDVIIVIEGTEVLLGCKNLTNACLSLMGCIYSLNLSYPPKLRNTFEVFQKIFLGLDALKFSPKVNSLHRKLLM</sequence>
<accession>A0ABQ8L6N8</accession>
<feature type="region of interest" description="Disordered" evidence="1">
    <location>
        <begin position="72"/>
        <end position="92"/>
    </location>
</feature>
<evidence type="ECO:0000256" key="1">
    <source>
        <dbReference type="SAM" id="MobiDB-lite"/>
    </source>
</evidence>
<reference evidence="2 3" key="1">
    <citation type="submission" date="2022-01" db="EMBL/GenBank/DDBJ databases">
        <title>A high-quality chromosome-level genome assembly of rohu carp, Labeo rohita.</title>
        <authorList>
            <person name="Arick M.A. II"/>
            <person name="Hsu C.-Y."/>
            <person name="Magbanua Z."/>
            <person name="Pechanova O."/>
            <person name="Grover C."/>
            <person name="Miller E."/>
            <person name="Thrash A."/>
            <person name="Ezzel L."/>
            <person name="Alam S."/>
            <person name="Benzie J."/>
            <person name="Hamilton M."/>
            <person name="Karsi A."/>
            <person name="Lawrence M.L."/>
            <person name="Peterson D.G."/>
        </authorList>
    </citation>
    <scope>NUCLEOTIDE SEQUENCE [LARGE SCALE GENOMIC DNA]</scope>
    <source>
        <strain evidence="3">BAU-BD-2019</strain>
        <tissue evidence="2">Blood</tissue>
    </source>
</reference>
<dbReference type="PANTHER" id="PTHR31025:SF31">
    <property type="entry name" value="SI:CH211-166E11.5"/>
    <property type="match status" value="1"/>
</dbReference>